<proteinExistence type="predicted"/>
<evidence type="ECO:0000256" key="1">
    <source>
        <dbReference type="SAM" id="SignalP"/>
    </source>
</evidence>
<protein>
    <submittedName>
        <fullName evidence="2">(raccoon dog) hypothetical protein</fullName>
    </submittedName>
</protein>
<dbReference type="Proteomes" id="UP000645828">
    <property type="component" value="Unassembled WGS sequence"/>
</dbReference>
<feature type="signal peptide" evidence="1">
    <location>
        <begin position="1"/>
        <end position="30"/>
    </location>
</feature>
<dbReference type="GO" id="GO:0005085">
    <property type="term" value="F:guanyl-nucleotide exchange factor activity"/>
    <property type="evidence" value="ECO:0007669"/>
    <property type="project" value="InterPro"/>
</dbReference>
<name>A0A811Y3I6_NYCPR</name>
<keyword evidence="3" id="KW-1185">Reference proteome</keyword>
<comment type="caution">
    <text evidence="2">The sequence shown here is derived from an EMBL/GenBank/DDBJ whole genome shotgun (WGS) entry which is preliminary data.</text>
</comment>
<reference evidence="2" key="1">
    <citation type="submission" date="2020-12" db="EMBL/GenBank/DDBJ databases">
        <authorList>
            <consortium name="Molecular Ecology Group"/>
        </authorList>
    </citation>
    <scope>NUCLEOTIDE SEQUENCE</scope>
    <source>
        <strain evidence="2">TBG_1078</strain>
    </source>
</reference>
<dbReference type="GO" id="GO:0007264">
    <property type="term" value="P:small GTPase-mediated signal transduction"/>
    <property type="evidence" value="ECO:0007669"/>
    <property type="project" value="InterPro"/>
</dbReference>
<keyword evidence="1" id="KW-0732">Signal</keyword>
<gene>
    <name evidence="2" type="ORF">NYPRO_LOCUS2951</name>
</gene>
<sequence length="78" mass="9285">MDVQRAWKRGCHPFLGTFLTDLLMLDTAMEEYLEENEINHRKNKEYGVMTEIMLLQVAADHYNIEPKHPFRAWFQSGK</sequence>
<feature type="chain" id="PRO_5032268297" evidence="1">
    <location>
        <begin position="31"/>
        <end position="78"/>
    </location>
</feature>
<evidence type="ECO:0000313" key="3">
    <source>
        <dbReference type="Proteomes" id="UP000645828"/>
    </source>
</evidence>
<dbReference type="Gene3D" id="1.10.840.10">
    <property type="entry name" value="Ras guanine-nucleotide exchange factors catalytic domain"/>
    <property type="match status" value="1"/>
</dbReference>
<dbReference type="InterPro" id="IPR036964">
    <property type="entry name" value="RASGEF_cat_dom_sf"/>
</dbReference>
<organism evidence="2 3">
    <name type="scientific">Nyctereutes procyonoides</name>
    <name type="common">Raccoon dog</name>
    <name type="synonym">Canis procyonoides</name>
    <dbReference type="NCBI Taxonomy" id="34880"/>
    <lineage>
        <taxon>Eukaryota</taxon>
        <taxon>Metazoa</taxon>
        <taxon>Chordata</taxon>
        <taxon>Craniata</taxon>
        <taxon>Vertebrata</taxon>
        <taxon>Euteleostomi</taxon>
        <taxon>Mammalia</taxon>
        <taxon>Eutheria</taxon>
        <taxon>Laurasiatheria</taxon>
        <taxon>Carnivora</taxon>
        <taxon>Caniformia</taxon>
        <taxon>Canidae</taxon>
        <taxon>Nyctereutes</taxon>
    </lineage>
</organism>
<dbReference type="SUPFAM" id="SSF48366">
    <property type="entry name" value="Ras GEF"/>
    <property type="match status" value="1"/>
</dbReference>
<dbReference type="EMBL" id="CAJHUB010000654">
    <property type="protein sequence ID" value="CAD7670156.1"/>
    <property type="molecule type" value="Genomic_DNA"/>
</dbReference>
<evidence type="ECO:0000313" key="2">
    <source>
        <dbReference type="EMBL" id="CAD7670156.1"/>
    </source>
</evidence>
<dbReference type="InterPro" id="IPR023578">
    <property type="entry name" value="Ras_GEF_dom_sf"/>
</dbReference>
<accession>A0A811Y3I6</accession>
<dbReference type="AlphaFoldDB" id="A0A811Y3I6"/>